<keyword evidence="5" id="KW-0479">Metal-binding</keyword>
<sequence>MNVTKLKVRIPASSLSCYQIVFGENHWQKTVKDFVSRKSYSHAFVLTDEQVYRLWKKEINFFSRDVIVIPAGESSKTIEQAVKVTEKLLELGGDRKSVLIAMGGGVVGDLGGFVASMYMRGIDFIQIPTTVLAMVDSSIGGKTGVDTSRGKNLIGAFHFPSLVVTDTAFLRTLPEEQKRNGLVEMVKHALIADVSYYDLLVHSDWENMDWSTLLWKSCFIKASVVAKDPREQNLRQILNFGHTLGHAIEHVLAYELLHGFAVAWGMLGEVYISMQMGLLKPSIVENIANDFRRLNILQKPNLIRTIDWKDLEKPLLADKKNTLGQVKMVLLQRPGEVAKNKGAYSFPVQGNLIQKAVEYLQNIAEEIDEAC</sequence>
<evidence type="ECO:0000256" key="8">
    <source>
        <dbReference type="ARBA" id="ARBA00023027"/>
    </source>
</evidence>
<reference evidence="14" key="1">
    <citation type="submission" date="2021-04" db="EMBL/GenBank/DDBJ databases">
        <authorList>
            <person name="Postec A."/>
        </authorList>
    </citation>
    <scope>NUCLEOTIDE SEQUENCE</scope>
    <source>
        <strain evidence="14">F1F22</strain>
    </source>
</reference>
<dbReference type="EMBL" id="CP073355">
    <property type="protein sequence ID" value="URA09873.1"/>
    <property type="molecule type" value="Genomic_DNA"/>
</dbReference>
<protein>
    <recommendedName>
        <fullName evidence="11">3-dehydroquinate synthase</fullName>
        <ecNumber evidence="11">4.2.3.4</ecNumber>
    </recommendedName>
</protein>
<proteinExistence type="predicted"/>
<feature type="domain" description="3-dehydroquinate synthase N-terminal" evidence="12">
    <location>
        <begin position="67"/>
        <end position="178"/>
    </location>
</feature>
<comment type="function">
    <text evidence="4">Catalyzes the conversion of 3-deoxy-D-arabino-heptulosonate 7-phosphate (DAHP) to dehydroquinate (DHQ).</text>
</comment>
<evidence type="ECO:0000256" key="9">
    <source>
        <dbReference type="ARBA" id="ARBA00023239"/>
    </source>
</evidence>
<evidence type="ECO:0000313" key="14">
    <source>
        <dbReference type="EMBL" id="URA09873.1"/>
    </source>
</evidence>
<dbReference type="AlphaFoldDB" id="A0AAX3BCN9"/>
<evidence type="ECO:0000259" key="13">
    <source>
        <dbReference type="Pfam" id="PF24621"/>
    </source>
</evidence>
<dbReference type="GO" id="GO:0046872">
    <property type="term" value="F:metal ion binding"/>
    <property type="evidence" value="ECO:0007669"/>
    <property type="project" value="UniProtKB-KW"/>
</dbReference>
<dbReference type="InterPro" id="IPR030963">
    <property type="entry name" value="DHQ_synth_fam"/>
</dbReference>
<dbReference type="PIRSF" id="PIRSF001455">
    <property type="entry name" value="DHQ_synth"/>
    <property type="match status" value="1"/>
</dbReference>
<dbReference type="GO" id="GO:0005737">
    <property type="term" value="C:cytoplasm"/>
    <property type="evidence" value="ECO:0007669"/>
    <property type="project" value="InterPro"/>
</dbReference>
<keyword evidence="15" id="KW-1185">Reference proteome</keyword>
<comment type="cofactor">
    <cofactor evidence="3">
        <name>Zn(2+)</name>
        <dbReference type="ChEBI" id="CHEBI:29105"/>
    </cofactor>
</comment>
<dbReference type="GO" id="GO:0003856">
    <property type="term" value="F:3-dehydroquinate synthase activity"/>
    <property type="evidence" value="ECO:0007669"/>
    <property type="project" value="UniProtKB-UniRule"/>
</dbReference>
<dbReference type="PANTHER" id="PTHR43622:SF1">
    <property type="entry name" value="3-DEHYDROQUINATE SYNTHASE"/>
    <property type="match status" value="1"/>
</dbReference>
<dbReference type="Gene3D" id="1.20.1090.10">
    <property type="entry name" value="Dehydroquinate synthase-like - alpha domain"/>
    <property type="match status" value="1"/>
</dbReference>
<keyword evidence="8" id="KW-0520">NAD</keyword>
<name>A0AAX3BCN9_9SPIR</name>
<dbReference type="GO" id="GO:0009423">
    <property type="term" value="P:chorismate biosynthetic process"/>
    <property type="evidence" value="ECO:0007669"/>
    <property type="project" value="UniProtKB-UniRule"/>
</dbReference>
<dbReference type="GO" id="GO:0000166">
    <property type="term" value="F:nucleotide binding"/>
    <property type="evidence" value="ECO:0007669"/>
    <property type="project" value="UniProtKB-KW"/>
</dbReference>
<comment type="cofactor">
    <cofactor evidence="2">
        <name>Co(2+)</name>
        <dbReference type="ChEBI" id="CHEBI:48828"/>
    </cofactor>
</comment>
<dbReference type="RefSeq" id="WP_271435005.1">
    <property type="nucleotide sequence ID" value="NZ_CP073355.1"/>
</dbReference>
<dbReference type="FunFam" id="3.40.50.1970:FF:000007">
    <property type="entry name" value="Pentafunctional AROM polypeptide"/>
    <property type="match status" value="1"/>
</dbReference>
<dbReference type="Pfam" id="PF01761">
    <property type="entry name" value="DHQ_synthase"/>
    <property type="match status" value="1"/>
</dbReference>
<dbReference type="Pfam" id="PF24621">
    <property type="entry name" value="DHQS_C"/>
    <property type="match status" value="1"/>
</dbReference>
<keyword evidence="9 14" id="KW-0456">Lyase</keyword>
<dbReference type="InterPro" id="IPR016037">
    <property type="entry name" value="DHQ_synth_AroB"/>
</dbReference>
<accession>A0AAX3BCN9</accession>
<evidence type="ECO:0000256" key="6">
    <source>
        <dbReference type="ARBA" id="ARBA00022741"/>
    </source>
</evidence>
<evidence type="ECO:0000256" key="7">
    <source>
        <dbReference type="ARBA" id="ARBA00022833"/>
    </source>
</evidence>
<evidence type="ECO:0000256" key="5">
    <source>
        <dbReference type="ARBA" id="ARBA00022723"/>
    </source>
</evidence>
<dbReference type="CDD" id="cd08195">
    <property type="entry name" value="DHQS"/>
    <property type="match status" value="1"/>
</dbReference>
<dbReference type="NCBIfam" id="TIGR01357">
    <property type="entry name" value="aroB"/>
    <property type="match status" value="1"/>
</dbReference>
<dbReference type="Proteomes" id="UP001056539">
    <property type="component" value="Chromosome"/>
</dbReference>
<dbReference type="InterPro" id="IPR030960">
    <property type="entry name" value="DHQS/DOIS_N"/>
</dbReference>
<dbReference type="SUPFAM" id="SSF56796">
    <property type="entry name" value="Dehydroquinate synthase-like"/>
    <property type="match status" value="1"/>
</dbReference>
<organism evidence="14 15">
    <name type="scientific">Thermospira aquatica</name>
    <dbReference type="NCBI Taxonomy" id="2828656"/>
    <lineage>
        <taxon>Bacteria</taxon>
        <taxon>Pseudomonadati</taxon>
        <taxon>Spirochaetota</taxon>
        <taxon>Spirochaetia</taxon>
        <taxon>Brevinematales</taxon>
        <taxon>Thermospiraceae</taxon>
        <taxon>Thermospira</taxon>
    </lineage>
</organism>
<feature type="domain" description="3-dehydroquinate synthase C-terminal" evidence="13">
    <location>
        <begin position="181"/>
        <end position="321"/>
    </location>
</feature>
<dbReference type="InterPro" id="IPR056179">
    <property type="entry name" value="DHQS_C"/>
</dbReference>
<keyword evidence="10" id="KW-0170">Cobalt</keyword>
<evidence type="ECO:0000256" key="2">
    <source>
        <dbReference type="ARBA" id="ARBA00001941"/>
    </source>
</evidence>
<dbReference type="Gene3D" id="3.40.50.1970">
    <property type="match status" value="1"/>
</dbReference>
<evidence type="ECO:0000313" key="15">
    <source>
        <dbReference type="Proteomes" id="UP001056539"/>
    </source>
</evidence>
<dbReference type="GO" id="GO:0009073">
    <property type="term" value="P:aromatic amino acid family biosynthetic process"/>
    <property type="evidence" value="ECO:0007669"/>
    <property type="project" value="InterPro"/>
</dbReference>
<dbReference type="InterPro" id="IPR050071">
    <property type="entry name" value="Dehydroquinate_synthase"/>
</dbReference>
<evidence type="ECO:0000256" key="4">
    <source>
        <dbReference type="ARBA" id="ARBA00003485"/>
    </source>
</evidence>
<dbReference type="KEGG" id="taqu:KDW03_10365"/>
<evidence type="ECO:0000259" key="12">
    <source>
        <dbReference type="Pfam" id="PF01761"/>
    </source>
</evidence>
<dbReference type="EC" id="4.2.3.4" evidence="11"/>
<evidence type="ECO:0000256" key="11">
    <source>
        <dbReference type="NCBIfam" id="TIGR01357"/>
    </source>
</evidence>
<dbReference type="PANTHER" id="PTHR43622">
    <property type="entry name" value="3-DEHYDROQUINATE SYNTHASE"/>
    <property type="match status" value="1"/>
</dbReference>
<reference evidence="14" key="2">
    <citation type="submission" date="2022-06" db="EMBL/GenBank/DDBJ databases">
        <title>Thermospira aquatica gen. nov., sp. nov.</title>
        <authorList>
            <person name="Ben Ali Gam Z."/>
            <person name="Labat M."/>
        </authorList>
    </citation>
    <scope>NUCLEOTIDE SEQUENCE</scope>
    <source>
        <strain evidence="14">F1F22</strain>
    </source>
</reference>
<comment type="cofactor">
    <cofactor evidence="1">
        <name>NAD(+)</name>
        <dbReference type="ChEBI" id="CHEBI:57540"/>
    </cofactor>
</comment>
<keyword evidence="7" id="KW-0862">Zinc</keyword>
<evidence type="ECO:0000256" key="10">
    <source>
        <dbReference type="ARBA" id="ARBA00023285"/>
    </source>
</evidence>
<gene>
    <name evidence="14" type="primary">aroB</name>
    <name evidence="14" type="ORF">KDW03_10365</name>
</gene>
<keyword evidence="6" id="KW-0547">Nucleotide-binding</keyword>
<evidence type="ECO:0000256" key="3">
    <source>
        <dbReference type="ARBA" id="ARBA00001947"/>
    </source>
</evidence>
<evidence type="ECO:0000256" key="1">
    <source>
        <dbReference type="ARBA" id="ARBA00001911"/>
    </source>
</evidence>